<dbReference type="EMBL" id="CP144752">
    <property type="protein sequence ID" value="WVZ90748.1"/>
    <property type="molecule type" value="Genomic_DNA"/>
</dbReference>
<reference evidence="1 2" key="1">
    <citation type="submission" date="2024-02" db="EMBL/GenBank/DDBJ databases">
        <title>High-quality chromosome-scale genome assembly of Pensacola bahiagrass (Paspalum notatum Flugge var. saurae).</title>
        <authorList>
            <person name="Vega J.M."/>
            <person name="Podio M."/>
            <person name="Orjuela J."/>
            <person name="Siena L.A."/>
            <person name="Pessino S.C."/>
            <person name="Combes M.C."/>
            <person name="Mariac C."/>
            <person name="Albertini E."/>
            <person name="Pupilli F."/>
            <person name="Ortiz J.P.A."/>
            <person name="Leblanc O."/>
        </authorList>
    </citation>
    <scope>NUCLEOTIDE SEQUENCE [LARGE SCALE GENOMIC DNA]</scope>
    <source>
        <strain evidence="1">R1</strain>
        <tissue evidence="1">Leaf</tissue>
    </source>
</reference>
<accession>A0AAQ3X9I5</accession>
<evidence type="ECO:0000313" key="2">
    <source>
        <dbReference type="Proteomes" id="UP001341281"/>
    </source>
</evidence>
<gene>
    <name evidence="1" type="ORF">U9M48_037021</name>
</gene>
<proteinExistence type="predicted"/>
<dbReference type="AlphaFoldDB" id="A0AAQ3X9I5"/>
<evidence type="ECO:0000313" key="1">
    <source>
        <dbReference type="EMBL" id="WVZ90748.1"/>
    </source>
</evidence>
<sequence length="155" mass="17327">MLRYCSIPMVGGTNPLNLFCDRYNLVSAVRLQMEEGIAPLNRLAPKLKTSILGNFSPISTGMWPCRLFPPTSKSVSVDRLYRDSGISPESPLFSRLRNCRLLRLPRLAGIGPCSQFSLRDIARSDDRLPRDSGTGPVKVLFISESCRRCVRVLPM</sequence>
<dbReference type="Proteomes" id="UP001341281">
    <property type="component" value="Chromosome 08"/>
</dbReference>
<protein>
    <submittedName>
        <fullName evidence="1">Uncharacterized protein</fullName>
    </submittedName>
</protein>
<name>A0AAQ3X9I5_PASNO</name>
<keyword evidence="2" id="KW-1185">Reference proteome</keyword>
<organism evidence="1 2">
    <name type="scientific">Paspalum notatum var. saurae</name>
    <dbReference type="NCBI Taxonomy" id="547442"/>
    <lineage>
        <taxon>Eukaryota</taxon>
        <taxon>Viridiplantae</taxon>
        <taxon>Streptophyta</taxon>
        <taxon>Embryophyta</taxon>
        <taxon>Tracheophyta</taxon>
        <taxon>Spermatophyta</taxon>
        <taxon>Magnoliopsida</taxon>
        <taxon>Liliopsida</taxon>
        <taxon>Poales</taxon>
        <taxon>Poaceae</taxon>
        <taxon>PACMAD clade</taxon>
        <taxon>Panicoideae</taxon>
        <taxon>Andropogonodae</taxon>
        <taxon>Paspaleae</taxon>
        <taxon>Paspalinae</taxon>
        <taxon>Paspalum</taxon>
    </lineage>
</organism>